<feature type="transmembrane region" description="Helical" evidence="7">
    <location>
        <begin position="77"/>
        <end position="101"/>
    </location>
</feature>
<keyword evidence="6 7" id="KW-0472">Membrane</keyword>
<dbReference type="InterPro" id="IPR044849">
    <property type="entry name" value="CASTOR/POLLUX/SYM8-like"/>
</dbReference>
<name>A0AB34J2Q7_PRYPA</name>
<gene>
    <name evidence="9" type="ORF">AB1Y20_005779</name>
</gene>
<evidence type="ECO:0000256" key="7">
    <source>
        <dbReference type="SAM" id="Phobius"/>
    </source>
</evidence>
<dbReference type="PANTHER" id="PTHR31563">
    <property type="entry name" value="ION CHANNEL POLLUX-RELATED"/>
    <property type="match status" value="1"/>
</dbReference>
<evidence type="ECO:0000256" key="1">
    <source>
        <dbReference type="ARBA" id="ARBA00004127"/>
    </source>
</evidence>
<evidence type="ECO:0000313" key="10">
    <source>
        <dbReference type="Proteomes" id="UP001515480"/>
    </source>
</evidence>
<dbReference type="InterPro" id="IPR010420">
    <property type="entry name" value="CASTOR/POLLUX/SYM8_dom"/>
</dbReference>
<dbReference type="Pfam" id="PF06241">
    <property type="entry name" value="Castor_Poll_mid"/>
    <property type="match status" value="1"/>
</dbReference>
<evidence type="ECO:0000256" key="5">
    <source>
        <dbReference type="ARBA" id="ARBA00023065"/>
    </source>
</evidence>
<evidence type="ECO:0000256" key="3">
    <source>
        <dbReference type="ARBA" id="ARBA00022692"/>
    </source>
</evidence>
<evidence type="ECO:0000256" key="4">
    <source>
        <dbReference type="ARBA" id="ARBA00022989"/>
    </source>
</evidence>
<reference evidence="9 10" key="1">
    <citation type="journal article" date="2024" name="Science">
        <title>Giant polyketide synthase enzymes in the biosynthesis of giant marine polyether toxins.</title>
        <authorList>
            <person name="Fallon T.R."/>
            <person name="Shende V.V."/>
            <person name="Wierzbicki I.H."/>
            <person name="Pendleton A.L."/>
            <person name="Watervoot N.F."/>
            <person name="Auber R.P."/>
            <person name="Gonzalez D.J."/>
            <person name="Wisecaver J.H."/>
            <person name="Moore B.S."/>
        </authorList>
    </citation>
    <scope>NUCLEOTIDE SEQUENCE [LARGE SCALE GENOMIC DNA]</scope>
    <source>
        <strain evidence="9 10">12B1</strain>
    </source>
</reference>
<evidence type="ECO:0000256" key="6">
    <source>
        <dbReference type="ARBA" id="ARBA00023136"/>
    </source>
</evidence>
<feature type="domain" description="CASTOR/POLLUX/SYM8 ion channel conserved" evidence="8">
    <location>
        <begin position="335"/>
        <end position="442"/>
    </location>
</feature>
<comment type="subcellular location">
    <subcellularLocation>
        <location evidence="1">Endomembrane system</location>
        <topology evidence="1">Multi-pass membrane protein</topology>
    </subcellularLocation>
</comment>
<evidence type="ECO:0000256" key="2">
    <source>
        <dbReference type="ARBA" id="ARBA00022448"/>
    </source>
</evidence>
<keyword evidence="3 7" id="KW-0812">Transmembrane</keyword>
<evidence type="ECO:0000313" key="9">
    <source>
        <dbReference type="EMBL" id="KAL1510953.1"/>
    </source>
</evidence>
<dbReference type="Proteomes" id="UP001515480">
    <property type="component" value="Unassembled WGS sequence"/>
</dbReference>
<sequence length="709" mass="77066">MESRCLRTTCTRKILFQSGLTITLWPALLLWSCFRLWTWRCMLGLLTQGILVIIVAAVSVVGSVPRTGLCLYRLKQFLIANSALSLLVFSGISILAGGVLLKLATGEDSGEAIFRSYALLNNAPGSDAVDGPRDWKDRAVSNVLYLVGVITFAVIIGVVGDAIGTNVDSVRTSNGRVLESHHTVLVNWGAYTRPMLRQLEAARREGRLKGAVVLIADKDKERMDAEVIDEMSKWGGSKGMVVTRQGSPTELANMDRVAAGTAKTLIIVPSEVQESERSKVAKAKQSSSLAAALQQNVIKEQSRRANTVIAVPRNSAVDLGQKENFATYAEISPSDFVSRVLAQCTIQPGLSDVYEEILLQAGATSGKGSELYAIPLKQFSFMHGVSFGEVWRHFPRATPMGVLRRTAGGGTSLHLAAPSSFVLKEDDKLVLLAGDQKHVKPHRLPVRGSSREKLESLSTEAQGKTVLAHPRQSVLVLNWNERTPDFIEKMDVYCARGTRITLISPERPAGFDLVKTRNCQLTHVVGDPSSSESLQTLDPASYTTAVWLQSEKCTEEDDSQLLVSLLALQQAVKGHPSGAMPRLVSEVSSPAMKDLILMRSNTRKPDLLLPTELASGVLVQFALQPELNKVYSELLGSDGKEIFLSPASSYCSEGELVTCGHLYEIAKARGQVLMGLRNAKDQSLVLNPPKSMKVKLTSEDSLVVLGDCF</sequence>
<keyword evidence="10" id="KW-1185">Reference proteome</keyword>
<feature type="transmembrane region" description="Helical" evidence="7">
    <location>
        <begin position="14"/>
        <end position="37"/>
    </location>
</feature>
<proteinExistence type="predicted"/>
<comment type="caution">
    <text evidence="9">The sequence shown here is derived from an EMBL/GenBank/DDBJ whole genome shotgun (WGS) entry which is preliminary data.</text>
</comment>
<keyword evidence="2" id="KW-0813">Transport</keyword>
<feature type="transmembrane region" description="Helical" evidence="7">
    <location>
        <begin position="143"/>
        <end position="163"/>
    </location>
</feature>
<dbReference type="GO" id="GO:0006811">
    <property type="term" value="P:monoatomic ion transport"/>
    <property type="evidence" value="ECO:0007669"/>
    <property type="project" value="UniProtKB-KW"/>
</dbReference>
<dbReference type="GO" id="GO:0012505">
    <property type="term" value="C:endomembrane system"/>
    <property type="evidence" value="ECO:0007669"/>
    <property type="project" value="UniProtKB-SubCell"/>
</dbReference>
<dbReference type="PANTHER" id="PTHR31563:SF10">
    <property type="entry name" value="ION CHANNEL POLLUX-RELATED"/>
    <property type="match status" value="1"/>
</dbReference>
<protein>
    <recommendedName>
        <fullName evidence="8">CASTOR/POLLUX/SYM8 ion channel conserved domain-containing protein</fullName>
    </recommendedName>
</protein>
<dbReference type="EMBL" id="JBGBPQ010000014">
    <property type="protein sequence ID" value="KAL1510953.1"/>
    <property type="molecule type" value="Genomic_DNA"/>
</dbReference>
<organism evidence="9 10">
    <name type="scientific">Prymnesium parvum</name>
    <name type="common">Toxic golden alga</name>
    <dbReference type="NCBI Taxonomy" id="97485"/>
    <lineage>
        <taxon>Eukaryota</taxon>
        <taxon>Haptista</taxon>
        <taxon>Haptophyta</taxon>
        <taxon>Prymnesiophyceae</taxon>
        <taxon>Prymnesiales</taxon>
        <taxon>Prymnesiaceae</taxon>
        <taxon>Prymnesium</taxon>
    </lineage>
</organism>
<feature type="transmembrane region" description="Helical" evidence="7">
    <location>
        <begin position="43"/>
        <end position="65"/>
    </location>
</feature>
<dbReference type="AlphaFoldDB" id="A0AB34J2Q7"/>
<accession>A0AB34J2Q7</accession>
<evidence type="ECO:0000259" key="8">
    <source>
        <dbReference type="Pfam" id="PF06241"/>
    </source>
</evidence>
<dbReference type="Gene3D" id="3.40.50.720">
    <property type="entry name" value="NAD(P)-binding Rossmann-like Domain"/>
    <property type="match status" value="1"/>
</dbReference>
<keyword evidence="5" id="KW-0406">Ion transport</keyword>
<keyword evidence="4 7" id="KW-1133">Transmembrane helix</keyword>